<evidence type="ECO:0000259" key="7">
    <source>
        <dbReference type="PROSITE" id="PS50110"/>
    </source>
</evidence>
<evidence type="ECO:0000256" key="4">
    <source>
        <dbReference type="PROSITE-ProRule" id="PRU00169"/>
    </source>
</evidence>
<keyword evidence="5" id="KW-0175">Coiled coil</keyword>
<feature type="domain" description="Histidine kinase" evidence="6">
    <location>
        <begin position="195"/>
        <end position="424"/>
    </location>
</feature>
<comment type="caution">
    <text evidence="8">The sequence shown here is derived from an EMBL/GenBank/DDBJ whole genome shotgun (WGS) entry which is preliminary data.</text>
</comment>
<dbReference type="Gene3D" id="3.40.50.2300">
    <property type="match status" value="1"/>
</dbReference>
<keyword evidence="9" id="KW-1185">Reference proteome</keyword>
<dbReference type="InterPro" id="IPR003594">
    <property type="entry name" value="HATPase_dom"/>
</dbReference>
<dbReference type="GO" id="GO:0000155">
    <property type="term" value="F:phosphorelay sensor kinase activity"/>
    <property type="evidence" value="ECO:0007669"/>
    <property type="project" value="InterPro"/>
</dbReference>
<dbReference type="SMART" id="SM00387">
    <property type="entry name" value="HATPase_c"/>
    <property type="match status" value="1"/>
</dbReference>
<feature type="modified residue" description="4-aspartylphosphate" evidence="4">
    <location>
        <position position="55"/>
    </location>
</feature>
<dbReference type="PANTHER" id="PTHR43065">
    <property type="entry name" value="SENSOR HISTIDINE KINASE"/>
    <property type="match status" value="1"/>
</dbReference>
<evidence type="ECO:0000256" key="2">
    <source>
        <dbReference type="ARBA" id="ARBA00012438"/>
    </source>
</evidence>
<keyword evidence="8" id="KW-0808">Transferase</keyword>
<feature type="domain" description="Response regulatory" evidence="7">
    <location>
        <begin position="6"/>
        <end position="120"/>
    </location>
</feature>
<keyword evidence="8" id="KW-0418">Kinase</keyword>
<dbReference type="InterPro" id="IPR011006">
    <property type="entry name" value="CheY-like_superfamily"/>
</dbReference>
<dbReference type="CDD" id="cd00082">
    <property type="entry name" value="HisKA"/>
    <property type="match status" value="1"/>
</dbReference>
<dbReference type="InterPro" id="IPR001789">
    <property type="entry name" value="Sig_transdc_resp-reg_receiver"/>
</dbReference>
<proteinExistence type="predicted"/>
<keyword evidence="3 4" id="KW-0597">Phosphoprotein</keyword>
<evidence type="ECO:0000256" key="5">
    <source>
        <dbReference type="SAM" id="Coils"/>
    </source>
</evidence>
<evidence type="ECO:0000313" key="9">
    <source>
        <dbReference type="Proteomes" id="UP000587760"/>
    </source>
</evidence>
<dbReference type="SMART" id="SM00448">
    <property type="entry name" value="REC"/>
    <property type="match status" value="1"/>
</dbReference>
<dbReference type="PANTHER" id="PTHR43065:SF47">
    <property type="match status" value="1"/>
</dbReference>
<reference evidence="8 9" key="1">
    <citation type="submission" date="2020-08" db="EMBL/GenBank/DDBJ databases">
        <title>Genomic Encyclopedia of Type Strains, Phase IV (KMG-IV): sequencing the most valuable type-strain genomes for metagenomic binning, comparative biology and taxonomic classification.</title>
        <authorList>
            <person name="Goeker M."/>
        </authorList>
    </citation>
    <scope>NUCLEOTIDE SEQUENCE [LARGE SCALE GENOMIC DNA]</scope>
    <source>
        <strain evidence="8 9">DSM 2461</strain>
    </source>
</reference>
<dbReference type="Pfam" id="PF00072">
    <property type="entry name" value="Response_reg"/>
    <property type="match status" value="1"/>
</dbReference>
<dbReference type="PRINTS" id="PR00344">
    <property type="entry name" value="BCTRLSENSOR"/>
</dbReference>
<dbReference type="Gene3D" id="3.30.565.10">
    <property type="entry name" value="Histidine kinase-like ATPase, C-terminal domain"/>
    <property type="match status" value="1"/>
</dbReference>
<comment type="catalytic activity">
    <reaction evidence="1">
        <text>ATP + protein L-histidine = ADP + protein N-phospho-L-histidine.</text>
        <dbReference type="EC" id="2.7.13.3"/>
    </reaction>
</comment>
<name>A0A841RA43_9SPIO</name>
<accession>A0A841RA43</accession>
<dbReference type="AlphaFoldDB" id="A0A841RA43"/>
<organism evidence="8 9">
    <name type="scientific">Spirochaeta isovalerica</name>
    <dbReference type="NCBI Taxonomy" id="150"/>
    <lineage>
        <taxon>Bacteria</taxon>
        <taxon>Pseudomonadati</taxon>
        <taxon>Spirochaetota</taxon>
        <taxon>Spirochaetia</taxon>
        <taxon>Spirochaetales</taxon>
        <taxon>Spirochaetaceae</taxon>
        <taxon>Spirochaeta</taxon>
    </lineage>
</organism>
<sequence length="424" mass="47186">MDTLRKMLIIDDDSIVRESISDFFEDSGYDVIQCVNGQEGIEAIRHEEPTVILCDLHMPGISGLEVIDVVKKEKPETPLIVVSGNGVIKDAIEAVSRGAWNYIMKPIYDLAELELSVEMVIEKAELIRNNRLYKEGLEIEVEKRTRELFELNKDLEKRVAERTAELERSIKVIKEAQAKLVQSEKMAALGGLVAGVAHEINTPVGVGITAASHMETATRDFEKLFQSEQMKKSDLQNFLDTAKEASRILLTNLSRAAQLIQGFKQVSVDQNTGGKRVIDFGEYIDKILMSLHPKIKVTKHKIAVNCPGKLNVDTFPGAISQILTNLIVNSLTHAFDEDDEGNITIDVFEKERLIDITYSDDGKGIEPSHLNHVFDPFFTTKRASGGTGLGMNIVYNLVTQKLGGQITCESKPGEGTKFHFTIEK</sequence>
<dbReference type="PROSITE" id="PS50110">
    <property type="entry name" value="RESPONSE_REGULATORY"/>
    <property type="match status" value="1"/>
</dbReference>
<dbReference type="PROSITE" id="PS50109">
    <property type="entry name" value="HIS_KIN"/>
    <property type="match status" value="1"/>
</dbReference>
<dbReference type="SUPFAM" id="SSF55874">
    <property type="entry name" value="ATPase domain of HSP90 chaperone/DNA topoisomerase II/histidine kinase"/>
    <property type="match status" value="1"/>
</dbReference>
<dbReference type="InterPro" id="IPR005467">
    <property type="entry name" value="His_kinase_dom"/>
</dbReference>
<dbReference type="InterPro" id="IPR004358">
    <property type="entry name" value="Sig_transdc_His_kin-like_C"/>
</dbReference>
<dbReference type="EMBL" id="JACHGJ010000002">
    <property type="protein sequence ID" value="MBB6480117.1"/>
    <property type="molecule type" value="Genomic_DNA"/>
</dbReference>
<feature type="coiled-coil region" evidence="5">
    <location>
        <begin position="110"/>
        <end position="186"/>
    </location>
</feature>
<dbReference type="Gene3D" id="1.10.287.130">
    <property type="match status" value="1"/>
</dbReference>
<dbReference type="Pfam" id="PF02518">
    <property type="entry name" value="HATPase_c"/>
    <property type="match status" value="1"/>
</dbReference>
<dbReference type="Proteomes" id="UP000587760">
    <property type="component" value="Unassembled WGS sequence"/>
</dbReference>
<dbReference type="InterPro" id="IPR003661">
    <property type="entry name" value="HisK_dim/P_dom"/>
</dbReference>
<evidence type="ECO:0000259" key="6">
    <source>
        <dbReference type="PROSITE" id="PS50109"/>
    </source>
</evidence>
<gene>
    <name evidence="8" type="ORF">HNR50_001775</name>
</gene>
<evidence type="ECO:0000256" key="3">
    <source>
        <dbReference type="ARBA" id="ARBA00022553"/>
    </source>
</evidence>
<protein>
    <recommendedName>
        <fullName evidence="2">histidine kinase</fullName>
        <ecNumber evidence="2">2.7.13.3</ecNumber>
    </recommendedName>
</protein>
<dbReference type="SUPFAM" id="SSF52172">
    <property type="entry name" value="CheY-like"/>
    <property type="match status" value="1"/>
</dbReference>
<evidence type="ECO:0000313" key="8">
    <source>
        <dbReference type="EMBL" id="MBB6480117.1"/>
    </source>
</evidence>
<evidence type="ECO:0000256" key="1">
    <source>
        <dbReference type="ARBA" id="ARBA00000085"/>
    </source>
</evidence>
<dbReference type="InterPro" id="IPR036890">
    <property type="entry name" value="HATPase_C_sf"/>
</dbReference>
<dbReference type="EC" id="2.7.13.3" evidence="2"/>
<dbReference type="RefSeq" id="WP_184745951.1">
    <property type="nucleotide sequence ID" value="NZ_JACHGJ010000002.1"/>
</dbReference>